<dbReference type="InterPro" id="IPR035902">
    <property type="entry name" value="Nuc_phospho_transferase"/>
</dbReference>
<dbReference type="Gene3D" id="1.20.970.10">
    <property type="entry name" value="Transferase, Pyrimidine Nucleoside Phosphorylase, Chain C"/>
    <property type="match status" value="1"/>
</dbReference>
<protein>
    <recommendedName>
        <fullName evidence="4">Anthranilate phosphoribosyltransferase</fullName>
        <ecNumber evidence="4">2.4.2.18</ecNumber>
    </recommendedName>
</protein>
<dbReference type="SUPFAM" id="SSF52418">
    <property type="entry name" value="Nucleoside phosphorylase/phosphoribosyltransferase catalytic domain"/>
    <property type="match status" value="1"/>
</dbReference>
<evidence type="ECO:0000256" key="1">
    <source>
        <dbReference type="ARBA" id="ARBA00022676"/>
    </source>
</evidence>
<feature type="binding site" evidence="4">
    <location>
        <begin position="86"/>
        <end position="87"/>
    </location>
    <ligand>
        <name>5-phospho-alpha-D-ribose 1-diphosphate</name>
        <dbReference type="ChEBI" id="CHEBI:58017"/>
    </ligand>
</feature>
<evidence type="ECO:0000313" key="7">
    <source>
        <dbReference type="EMBL" id="MDU0111597.1"/>
    </source>
</evidence>
<feature type="binding site" evidence="4">
    <location>
        <position position="91"/>
    </location>
    <ligand>
        <name>5-phospho-alpha-D-ribose 1-diphosphate</name>
        <dbReference type="ChEBI" id="CHEBI:58017"/>
    </ligand>
</feature>
<keyword evidence="4" id="KW-0479">Metal-binding</keyword>
<proteinExistence type="inferred from homology"/>
<feature type="binding site" evidence="4">
    <location>
        <position position="95"/>
    </location>
    <ligand>
        <name>Mg(2+)</name>
        <dbReference type="ChEBI" id="CHEBI:18420"/>
        <label>1</label>
    </ligand>
</feature>
<feature type="binding site" evidence="4">
    <location>
        <position position="228"/>
    </location>
    <ligand>
        <name>Mg(2+)</name>
        <dbReference type="ChEBI" id="CHEBI:18420"/>
        <label>2</label>
    </ligand>
</feature>
<feature type="domain" description="Glycosyl transferase family 3 N-terminal" evidence="6">
    <location>
        <begin position="7"/>
        <end position="67"/>
    </location>
</feature>
<evidence type="ECO:0000259" key="6">
    <source>
        <dbReference type="Pfam" id="PF02885"/>
    </source>
</evidence>
<keyword evidence="1 4" id="KW-0328">Glycosyltransferase</keyword>
<evidence type="ECO:0000313" key="8">
    <source>
        <dbReference type="Proteomes" id="UP001257914"/>
    </source>
</evidence>
<gene>
    <name evidence="4 7" type="primary">trpD</name>
    <name evidence="7" type="ORF">RT723_00945</name>
</gene>
<reference evidence="7 8" key="1">
    <citation type="submission" date="2023-10" db="EMBL/GenBank/DDBJ databases">
        <title>Psychrosphaera aquimaarina strain SW33 isolated from seawater.</title>
        <authorList>
            <person name="Bayburt H."/>
            <person name="Kim J.M."/>
            <person name="Choi B.J."/>
            <person name="Jeon C.O."/>
        </authorList>
    </citation>
    <scope>NUCLEOTIDE SEQUENCE [LARGE SCALE GENOMIC DNA]</scope>
    <source>
        <strain evidence="7 8">KCTC 52743</strain>
    </source>
</reference>
<comment type="pathway">
    <text evidence="4">Amino-acid biosynthesis; L-tryptophan biosynthesis; L-tryptophan from chorismate: step 2/5.</text>
</comment>
<keyword evidence="8" id="KW-1185">Reference proteome</keyword>
<evidence type="ECO:0000256" key="3">
    <source>
        <dbReference type="ARBA" id="ARBA00022822"/>
    </source>
</evidence>
<comment type="cofactor">
    <cofactor evidence="4">
        <name>Mg(2+)</name>
        <dbReference type="ChEBI" id="CHEBI:18420"/>
    </cofactor>
    <text evidence="4">Binds 2 magnesium ions per monomer.</text>
</comment>
<feature type="binding site" evidence="4">
    <location>
        <position position="227"/>
    </location>
    <ligand>
        <name>Mg(2+)</name>
        <dbReference type="ChEBI" id="CHEBI:18420"/>
        <label>2</label>
    </ligand>
</feature>
<organism evidence="7 8">
    <name type="scientific">Psychrosphaera aquimarina</name>
    <dbReference type="NCBI Taxonomy" id="2044854"/>
    <lineage>
        <taxon>Bacteria</taxon>
        <taxon>Pseudomonadati</taxon>
        <taxon>Pseudomonadota</taxon>
        <taxon>Gammaproteobacteria</taxon>
        <taxon>Alteromonadales</taxon>
        <taxon>Pseudoalteromonadaceae</taxon>
        <taxon>Psychrosphaera</taxon>
    </lineage>
</organism>
<dbReference type="PANTHER" id="PTHR43285:SF2">
    <property type="entry name" value="ANTHRANILATE PHOSPHORIBOSYLTRANSFERASE"/>
    <property type="match status" value="1"/>
</dbReference>
<feature type="binding site" evidence="4">
    <location>
        <begin position="111"/>
        <end position="119"/>
    </location>
    <ligand>
        <name>5-phospho-alpha-D-ribose 1-diphosphate</name>
        <dbReference type="ChEBI" id="CHEBI:58017"/>
    </ligand>
</feature>
<feature type="binding site" evidence="4">
    <location>
        <position position="83"/>
    </location>
    <ligand>
        <name>anthranilate</name>
        <dbReference type="ChEBI" id="CHEBI:16567"/>
        <label>1</label>
    </ligand>
</feature>
<comment type="subunit">
    <text evidence="4">Homodimer.</text>
</comment>
<dbReference type="NCBIfam" id="TIGR01245">
    <property type="entry name" value="trpD"/>
    <property type="match status" value="1"/>
</dbReference>
<feature type="binding site" evidence="4">
    <location>
        <position position="114"/>
    </location>
    <ligand>
        <name>anthranilate</name>
        <dbReference type="ChEBI" id="CHEBI:16567"/>
        <label>1</label>
    </ligand>
</feature>
<comment type="function">
    <text evidence="4">Catalyzes the transfer of the phosphoribosyl group of 5-phosphorylribose-1-pyrophosphate (PRPP) to anthranilate to yield N-(5'-phosphoribosyl)-anthranilate (PRA).</text>
</comment>
<comment type="similarity">
    <text evidence="4">Belongs to the anthranilate phosphoribosyltransferase family.</text>
</comment>
<dbReference type="InterPro" id="IPR017459">
    <property type="entry name" value="Glycosyl_Trfase_fam3_N_dom"/>
</dbReference>
<dbReference type="SUPFAM" id="SSF47648">
    <property type="entry name" value="Nucleoside phosphorylase/phosphoribosyltransferase N-terminal domain"/>
    <property type="match status" value="1"/>
</dbReference>
<keyword evidence="4" id="KW-0460">Magnesium</keyword>
<name>A0ABU3QWG4_9GAMM</name>
<feature type="binding site" evidence="4">
    <location>
        <position position="228"/>
    </location>
    <ligand>
        <name>Mg(2+)</name>
        <dbReference type="ChEBI" id="CHEBI:18420"/>
        <label>1</label>
    </ligand>
</feature>
<comment type="caution">
    <text evidence="4">Lacks conserved residue(s) required for the propagation of feature annotation.</text>
</comment>
<keyword evidence="4" id="KW-0057">Aromatic amino acid biosynthesis</keyword>
<dbReference type="Pfam" id="PF00591">
    <property type="entry name" value="Glycos_transf_3"/>
    <property type="match status" value="1"/>
</dbReference>
<keyword evidence="3 4" id="KW-0822">Tryptophan biosynthesis</keyword>
<dbReference type="HAMAP" id="MF_00211">
    <property type="entry name" value="TrpD"/>
    <property type="match status" value="1"/>
</dbReference>
<feature type="binding site" evidence="4">
    <location>
        <position position="83"/>
    </location>
    <ligand>
        <name>5-phospho-alpha-D-ribose 1-diphosphate</name>
        <dbReference type="ChEBI" id="CHEBI:58017"/>
    </ligand>
</feature>
<dbReference type="EC" id="2.4.2.18" evidence="4"/>
<feature type="domain" description="Glycosyl transferase family 3" evidence="5">
    <location>
        <begin position="77"/>
        <end position="326"/>
    </location>
</feature>
<evidence type="ECO:0000256" key="4">
    <source>
        <dbReference type="HAMAP-Rule" id="MF_00211"/>
    </source>
</evidence>
<dbReference type="EMBL" id="JAWCUA010000001">
    <property type="protein sequence ID" value="MDU0111597.1"/>
    <property type="molecule type" value="Genomic_DNA"/>
</dbReference>
<feature type="binding site" evidence="4">
    <location>
        <position position="169"/>
    </location>
    <ligand>
        <name>anthranilate</name>
        <dbReference type="ChEBI" id="CHEBI:16567"/>
        <label>2</label>
    </ligand>
</feature>
<dbReference type="PANTHER" id="PTHR43285">
    <property type="entry name" value="ANTHRANILATE PHOSPHORIBOSYLTRANSFERASE"/>
    <property type="match status" value="1"/>
</dbReference>
<dbReference type="InterPro" id="IPR036320">
    <property type="entry name" value="Glycosyl_Trfase_fam3_N_dom_sf"/>
</dbReference>
<evidence type="ECO:0000256" key="2">
    <source>
        <dbReference type="ARBA" id="ARBA00022679"/>
    </source>
</evidence>
<sequence length="340" mass="36316">MTTTNLELIHKVIADEDLTSEQTHQLFTQMVKGELDPILLSSYLTALKIKGETVAEIAGAAKALSDNALSFPTLDFDTADNCGTGGDGTKTINISTMCAILAASCGVKMAKHGNRAVSSKSGSADVLSELGIKLEMTPQGAKQCLEQTNLTFLMAPVYHSGIRHAMPVRQMLQTRTIFNILGPLINPAKAAVQVLGVYAPELCRPMAESLKLLGKKAAWVIHGSGMDEIALHGKSQITQLLNGEITEFEITPEQFGLKSFPIEALNGGSPKENAKNIRQVLSGKGTDAHNFAVALNTAPVLFLYGLCDSFETALETALKAIQSGQAIKTLDDFVTLSNRT</sequence>
<feature type="binding site" evidence="4">
    <location>
        <begin position="93"/>
        <end position="96"/>
    </location>
    <ligand>
        <name>5-phospho-alpha-D-ribose 1-diphosphate</name>
        <dbReference type="ChEBI" id="CHEBI:58017"/>
    </ligand>
</feature>
<evidence type="ECO:0000259" key="5">
    <source>
        <dbReference type="Pfam" id="PF00591"/>
    </source>
</evidence>
<comment type="caution">
    <text evidence="7">The sequence shown here is derived from an EMBL/GenBank/DDBJ whole genome shotgun (WGS) entry which is preliminary data.</text>
</comment>
<dbReference type="Proteomes" id="UP001257914">
    <property type="component" value="Unassembled WGS sequence"/>
</dbReference>
<accession>A0ABU3QWG4</accession>
<dbReference type="Gene3D" id="3.40.1030.10">
    <property type="entry name" value="Nucleoside phosphorylase/phosphoribosyltransferase catalytic domain"/>
    <property type="match status" value="1"/>
</dbReference>
<feature type="binding site" evidence="4">
    <location>
        <position position="123"/>
    </location>
    <ligand>
        <name>5-phospho-alpha-D-ribose 1-diphosphate</name>
        <dbReference type="ChEBI" id="CHEBI:58017"/>
    </ligand>
</feature>
<dbReference type="RefSeq" id="WP_315945521.1">
    <property type="nucleotide sequence ID" value="NZ_JAWCUA010000001.1"/>
</dbReference>
<dbReference type="InterPro" id="IPR000312">
    <property type="entry name" value="Glycosyl_Trfase_fam3"/>
</dbReference>
<dbReference type="InterPro" id="IPR005940">
    <property type="entry name" value="Anthranilate_Pribosyl_Tfrase"/>
</dbReference>
<dbReference type="Pfam" id="PF02885">
    <property type="entry name" value="Glycos_trans_3N"/>
    <property type="match status" value="1"/>
</dbReference>
<dbReference type="GO" id="GO:0004048">
    <property type="term" value="F:anthranilate phosphoribosyltransferase activity"/>
    <property type="evidence" value="ECO:0007669"/>
    <property type="project" value="UniProtKB-EC"/>
</dbReference>
<keyword evidence="2 4" id="KW-0808">Transferase</keyword>
<comment type="catalytic activity">
    <reaction evidence="4">
        <text>N-(5-phospho-beta-D-ribosyl)anthranilate + diphosphate = 5-phospho-alpha-D-ribose 1-diphosphate + anthranilate</text>
        <dbReference type="Rhea" id="RHEA:11768"/>
        <dbReference type="ChEBI" id="CHEBI:16567"/>
        <dbReference type="ChEBI" id="CHEBI:18277"/>
        <dbReference type="ChEBI" id="CHEBI:33019"/>
        <dbReference type="ChEBI" id="CHEBI:58017"/>
        <dbReference type="EC" id="2.4.2.18"/>
    </reaction>
</comment>
<keyword evidence="4" id="KW-0028">Amino-acid biosynthesis</keyword>